<proteinExistence type="predicted"/>
<sequence>MNTLTPHQSGSAGAPSASVRKPASPFDPLTQLLTSPPAGGGAYYFAKREINADRKAKLEAHRRKRSDIRAMEYGGPSQPMAPSSSSAAAASGADTAGSPSAESSNDPSPAGQEGLAAPKRDKEDVSPYESKVGYTSRKGDRFS</sequence>
<protein>
    <submittedName>
        <fullName evidence="2">Uncharacterized protein</fullName>
    </submittedName>
</protein>
<dbReference type="VEuPathDB" id="FungiDB:CCM_07891"/>
<dbReference type="EMBL" id="CP023324">
    <property type="protein sequence ID" value="ATY62155.1"/>
    <property type="molecule type" value="Genomic_DNA"/>
</dbReference>
<evidence type="ECO:0000256" key="1">
    <source>
        <dbReference type="SAM" id="MobiDB-lite"/>
    </source>
</evidence>
<evidence type="ECO:0000313" key="3">
    <source>
        <dbReference type="Proteomes" id="UP000323067"/>
    </source>
</evidence>
<dbReference type="AlphaFoldDB" id="A0A2H4SGB9"/>
<feature type="compositionally biased region" description="Polar residues" evidence="1">
    <location>
        <begin position="1"/>
        <end position="11"/>
    </location>
</feature>
<reference evidence="2 3" key="1">
    <citation type="journal article" date="2017" name="BMC Genomics">
        <title>Chromosome level assembly and secondary metabolite potential of the parasitic fungus Cordyceps militaris.</title>
        <authorList>
            <person name="Kramer G.J."/>
            <person name="Nodwell J.R."/>
        </authorList>
    </citation>
    <scope>NUCLEOTIDE SEQUENCE [LARGE SCALE GENOMIC DNA]</scope>
    <source>
        <strain evidence="2 3">ATCC 34164</strain>
    </source>
</reference>
<dbReference type="InterPro" id="IPR031833">
    <property type="entry name" value="DUF4748"/>
</dbReference>
<name>A0A2H4SGB9_CORMI</name>
<dbReference type="VEuPathDB" id="FungiDB:A9K55_007128"/>
<feature type="region of interest" description="Disordered" evidence="1">
    <location>
        <begin position="1"/>
        <end position="42"/>
    </location>
</feature>
<dbReference type="PANTHER" id="PTHR41800">
    <property type="entry name" value="EXPRESSED PROTEIN"/>
    <property type="match status" value="1"/>
</dbReference>
<dbReference type="OrthoDB" id="2559326at2759"/>
<feature type="region of interest" description="Disordered" evidence="1">
    <location>
        <begin position="55"/>
        <end position="143"/>
    </location>
</feature>
<dbReference type="Proteomes" id="UP000323067">
    <property type="component" value="Chromosome vii"/>
</dbReference>
<dbReference type="Pfam" id="PF15932">
    <property type="entry name" value="DUF4748"/>
    <property type="match status" value="1"/>
</dbReference>
<gene>
    <name evidence="2" type="ORF">A9K55_007128</name>
</gene>
<feature type="compositionally biased region" description="Low complexity" evidence="1">
    <location>
        <begin position="74"/>
        <end position="101"/>
    </location>
</feature>
<organism evidence="2 3">
    <name type="scientific">Cordyceps militaris</name>
    <name type="common">Caterpillar fungus</name>
    <name type="synonym">Clavaria militaris</name>
    <dbReference type="NCBI Taxonomy" id="73501"/>
    <lineage>
        <taxon>Eukaryota</taxon>
        <taxon>Fungi</taxon>
        <taxon>Dikarya</taxon>
        <taxon>Ascomycota</taxon>
        <taxon>Pezizomycotina</taxon>
        <taxon>Sordariomycetes</taxon>
        <taxon>Hypocreomycetidae</taxon>
        <taxon>Hypocreales</taxon>
        <taxon>Cordycipitaceae</taxon>
        <taxon>Cordyceps</taxon>
    </lineage>
</organism>
<evidence type="ECO:0000313" key="2">
    <source>
        <dbReference type="EMBL" id="ATY62155.1"/>
    </source>
</evidence>
<dbReference type="PANTHER" id="PTHR41800:SF1">
    <property type="entry name" value="EXPRESSED PROTEIN"/>
    <property type="match status" value="1"/>
</dbReference>
<accession>A0A2H4SGB9</accession>